<dbReference type="AlphaFoldDB" id="A0A4Q1KYZ6"/>
<comment type="caution">
    <text evidence="1">The sequence shown here is derived from an EMBL/GenBank/DDBJ whole genome shotgun (WGS) entry which is preliminary data.</text>
</comment>
<keyword evidence="2" id="KW-1185">Reference proteome</keyword>
<protein>
    <submittedName>
        <fullName evidence="1">Uncharacterized protein</fullName>
    </submittedName>
</protein>
<accession>A0A4Q1KYZ6</accession>
<sequence length="178" mass="21011">MKCNIYIFILFISIILDVNAQKQKDSLEIWTYSIGNFVNLNAEKIIERKFPFKIKAVSGDVLSEESIESIEKHNSKVWNYIDSLGYNNIKEEYNLELKAEINRIKKAIEISKSNKRITKLYLKLKDQNLGNFIKLSKKDNNIYNFKVYSFDLNKIENNENLILDFSIDIKKNKIYIIK</sequence>
<organism evidence="1 2">
    <name type="scientific">Flavobacterium piscinae</name>
    <dbReference type="NCBI Taxonomy" id="2506424"/>
    <lineage>
        <taxon>Bacteria</taxon>
        <taxon>Pseudomonadati</taxon>
        <taxon>Bacteroidota</taxon>
        <taxon>Flavobacteriia</taxon>
        <taxon>Flavobacteriales</taxon>
        <taxon>Flavobacteriaceae</taxon>
        <taxon>Flavobacterium</taxon>
    </lineage>
</organism>
<gene>
    <name evidence="1" type="ORF">EQG68_02395</name>
</gene>
<dbReference type="RefSeq" id="WP_129463186.1">
    <property type="nucleotide sequence ID" value="NZ_SBKQ01000002.1"/>
</dbReference>
<name>A0A4Q1KYZ6_9FLAO</name>
<reference evidence="2" key="1">
    <citation type="submission" date="2019-01" db="EMBL/GenBank/DDBJ databases">
        <title>Cytophagaceae bacterium strain CAR-16.</title>
        <authorList>
            <person name="Chen W.-M."/>
        </authorList>
    </citation>
    <scope>NUCLEOTIDE SEQUENCE [LARGE SCALE GENOMIC DNA]</scope>
    <source>
        <strain evidence="2">ICH-30</strain>
    </source>
</reference>
<dbReference type="Proteomes" id="UP000289734">
    <property type="component" value="Unassembled WGS sequence"/>
</dbReference>
<evidence type="ECO:0000313" key="1">
    <source>
        <dbReference type="EMBL" id="RXR34779.1"/>
    </source>
</evidence>
<dbReference type="OrthoDB" id="1453603at2"/>
<proteinExistence type="predicted"/>
<dbReference type="EMBL" id="SBKQ01000002">
    <property type="protein sequence ID" value="RXR34779.1"/>
    <property type="molecule type" value="Genomic_DNA"/>
</dbReference>
<evidence type="ECO:0000313" key="2">
    <source>
        <dbReference type="Proteomes" id="UP000289734"/>
    </source>
</evidence>